<dbReference type="EMBL" id="JACIDS010000002">
    <property type="protein sequence ID" value="MBB3930064.1"/>
    <property type="molecule type" value="Genomic_DNA"/>
</dbReference>
<dbReference type="RefSeq" id="WP_183397758.1">
    <property type="nucleotide sequence ID" value="NZ_JACIDS010000002.1"/>
</dbReference>
<sequence>MATLETIRRLKIHAESQGLEAVTAGLDRIADAQGKVAAGAVTVGKQTDTSAKKVISSAGAYDRLKRSIDETYRNQVLFERGQGTIIRAMEQGHITAAQAADDVLLLHQRYNVLAVGNDNLAKSTGLASHQMANLSFQLNDIATGLVSGQSPFMILAQQGGQVLQVLQMGEGGIKGAVTGIGGSLMALATPTSLAIAGVAALGAGVLAYSVMSREAIKSVDETLEAHDALITKIRDGYGEASVAAQRYATESRSVVSARIAGDIADLGRQLQIQTRDLIGKIAPVTDDLLFGTGSGQRNVITTYRDFTAAIDGLTSSAERGTPDIQAFREAVADRMSLDPNNRELQKLGFALLDASDDASTMSAKLAEAQGTLRAFGGALDVVSGRADRYAEAMRTIAGIAMPNLSNEDQVSASLRAAVADSSGASDRARAAGAAGVAMQRIVDSNVPLPRRNPKYDLTSDWGVPTRADISAARREESEAERRKKAIDDVVSSLGFEKDQLSRNAREQEQYNALQQAGITITHQRAKEVMDAAGALYDFRTAQGALNETMGEWRDFGLDITKGFVSDIRGGATALEAMDNMLTKVQDRLVDMALNSVFESAFGGGASIGGGGWLSSILGSIFGGGGGAALGQGGIGHNAAGTSNWRGGWTVVGERGPEVAYLPRGATVQPYGAPQVANQNSGSSSITVNNYAGSETEVQARRERGPDGEQVILSVVRKGTARGDLDSAMRGQYAARRQKVR</sequence>
<organism evidence="2 3">
    <name type="scientific">Kaistia hirudinis</name>
    <dbReference type="NCBI Taxonomy" id="1293440"/>
    <lineage>
        <taxon>Bacteria</taxon>
        <taxon>Pseudomonadati</taxon>
        <taxon>Pseudomonadota</taxon>
        <taxon>Alphaproteobacteria</taxon>
        <taxon>Hyphomicrobiales</taxon>
        <taxon>Kaistiaceae</taxon>
        <taxon>Kaistia</taxon>
    </lineage>
</organism>
<dbReference type="AlphaFoldDB" id="A0A840ALG2"/>
<dbReference type="InterPro" id="IPR009628">
    <property type="entry name" value="Phage_tape_measure_N"/>
</dbReference>
<gene>
    <name evidence="2" type="ORF">GGR25_001103</name>
</gene>
<proteinExistence type="predicted"/>
<name>A0A840ALG2_9HYPH</name>
<evidence type="ECO:0000313" key="2">
    <source>
        <dbReference type="EMBL" id="MBB3930064.1"/>
    </source>
</evidence>
<dbReference type="Pfam" id="PF06791">
    <property type="entry name" value="TMP_2"/>
    <property type="match status" value="1"/>
</dbReference>
<accession>A0A840ALG2</accession>
<dbReference type="Proteomes" id="UP000553963">
    <property type="component" value="Unassembled WGS sequence"/>
</dbReference>
<evidence type="ECO:0000259" key="1">
    <source>
        <dbReference type="Pfam" id="PF06791"/>
    </source>
</evidence>
<keyword evidence="3" id="KW-1185">Reference proteome</keyword>
<comment type="caution">
    <text evidence="2">The sequence shown here is derived from an EMBL/GenBank/DDBJ whole genome shotgun (WGS) entry which is preliminary data.</text>
</comment>
<feature type="domain" description="Bacteriophage tail tape measure N-terminal" evidence="1">
    <location>
        <begin position="119"/>
        <end position="215"/>
    </location>
</feature>
<evidence type="ECO:0000313" key="3">
    <source>
        <dbReference type="Proteomes" id="UP000553963"/>
    </source>
</evidence>
<protein>
    <recommendedName>
        <fullName evidence="1">Bacteriophage tail tape measure N-terminal domain-containing protein</fullName>
    </recommendedName>
</protein>
<reference evidence="2 3" key="1">
    <citation type="submission" date="2020-08" db="EMBL/GenBank/DDBJ databases">
        <title>Genomic Encyclopedia of Type Strains, Phase IV (KMG-IV): sequencing the most valuable type-strain genomes for metagenomic binning, comparative biology and taxonomic classification.</title>
        <authorList>
            <person name="Goeker M."/>
        </authorList>
    </citation>
    <scope>NUCLEOTIDE SEQUENCE [LARGE SCALE GENOMIC DNA]</scope>
    <source>
        <strain evidence="2 3">DSM 25966</strain>
    </source>
</reference>